<dbReference type="Gene3D" id="3.30.420.40">
    <property type="match status" value="2"/>
</dbReference>
<evidence type="ECO:0000313" key="3">
    <source>
        <dbReference type="EMBL" id="MYM93085.1"/>
    </source>
</evidence>
<dbReference type="PRINTS" id="PR00301">
    <property type="entry name" value="HEATSHOCK70"/>
</dbReference>
<comment type="caution">
    <text evidence="3">The sequence shown here is derived from an EMBL/GenBank/DDBJ whole genome shotgun (WGS) entry which is preliminary data.</text>
</comment>
<dbReference type="CDD" id="cd10170">
    <property type="entry name" value="ASKHA_NBD_HSP70"/>
    <property type="match status" value="1"/>
</dbReference>
<dbReference type="InterPro" id="IPR021030">
    <property type="entry name" value="DUF3731"/>
</dbReference>
<evidence type="ECO:0000256" key="1">
    <source>
        <dbReference type="ARBA" id="ARBA00022741"/>
    </source>
</evidence>
<dbReference type="InterPro" id="IPR043129">
    <property type="entry name" value="ATPase_NBD"/>
</dbReference>
<dbReference type="PANTHER" id="PTHR42749:SF1">
    <property type="entry name" value="CELL SHAPE-DETERMINING PROTEIN MREB"/>
    <property type="match status" value="1"/>
</dbReference>
<dbReference type="GO" id="GO:0140662">
    <property type="term" value="F:ATP-dependent protein folding chaperone"/>
    <property type="evidence" value="ECO:0007669"/>
    <property type="project" value="InterPro"/>
</dbReference>
<dbReference type="PANTHER" id="PTHR42749">
    <property type="entry name" value="CELL SHAPE-DETERMINING PROTEIN MREB"/>
    <property type="match status" value="1"/>
</dbReference>
<dbReference type="Pfam" id="PF12531">
    <property type="entry name" value="DUF3731"/>
    <property type="match status" value="1"/>
</dbReference>
<organism evidence="3 4">
    <name type="scientific">Duganella vulcania</name>
    <dbReference type="NCBI Taxonomy" id="2692166"/>
    <lineage>
        <taxon>Bacteria</taxon>
        <taxon>Pseudomonadati</taxon>
        <taxon>Pseudomonadota</taxon>
        <taxon>Betaproteobacteria</taxon>
        <taxon>Burkholderiales</taxon>
        <taxon>Oxalobacteraceae</taxon>
        <taxon>Telluria group</taxon>
        <taxon>Duganella</taxon>
    </lineage>
</organism>
<gene>
    <name evidence="3" type="ORF">GTP90_04315</name>
</gene>
<dbReference type="InterPro" id="IPR013126">
    <property type="entry name" value="Hsp_70_fam"/>
</dbReference>
<dbReference type="Proteomes" id="UP000447355">
    <property type="component" value="Unassembled WGS sequence"/>
</dbReference>
<sequence length="956" mass="103314">MSQYVVSIDLGTTNTVLAYSEPGSAQIRLFEIEQLVAPGEVGAGALLPSMRYHPAQGELADGDLQLPWPSADVAGLPQVVVGRLARALGAQVPGRLVSSAKSWLSHPQVDRMAPILPWGAEADVAKVSPVAASASYLAHVRAAWNARFPAHPLERQQLVLTIPASFDEGARALTLEAARIAGLPDLRLLEEPQAAFYDWLFRQRATLAADLADTRLVLVCDVGGGTTDFSLIKVEMIDGQPRISRIGVGNHLILGGDNMDLALAHLVEARMASGDAAQARLSASRLSQLAERCRAAKELLLAADAPERTTVTLLGSGSRLIGSSRSAELTRDEVAALVVDGFFPLNAAREPAQRGRGAIVEFGLPYASDAAITRHLASFLRQHASAAREALGIAADDSTIPVPDTLLLNGGVFRAHALAARLEATLTNWRGRPLTVLHNDNPDVAVARGGVAYALGQAGQAPVIGGGSPRSYFLLLDDEARQDKPRRAICILPRGSAENREILLADRTFALRLGRPVRFHLASSIAEAAPPQAGELVELQADEYIQLPPIATVLRDSSSADARKEIPVQLAATLSEVGTLDVHCVAIEGGQRWLLEFQLRGVAVEEDSDTAAPKEAPMPAGFDAAIDKIDRIFGSRAQQVDIKEVKQLRTQLEHLLGSRESWATPLLRRLFDALMQRAKGRRRSSEHERAWLNLSGYCLRPGFGYTLDEWRIEQLWAMFDTGVQHHKDSQVCAEWWTLWRRVAGGLSVEAQLRVLDDFAFNVQADEQERGRRPQTLVNGSEEDMLRLGASLERIPGSYKAEIGAWMLGRLEAATKAASKAAANKTRSGSADVGKAEAAQARFLWGLSRVGARQPFHGSAHDVVESAVVEQWLAVILSLDWKKVEPAGYAAAHLARMTGDRSRDIGEALRAEILRRLAAIGAPASWGAMVREVVQLDQADEKRMLGEALPPGLKLIA</sequence>
<protein>
    <submittedName>
        <fullName evidence="3">Hsp70 family protein</fullName>
    </submittedName>
</protein>
<dbReference type="RefSeq" id="WP_161082321.1">
    <property type="nucleotide sequence ID" value="NZ_WWCX01000002.1"/>
</dbReference>
<accession>A0A845GI61</accession>
<dbReference type="Gene3D" id="3.90.640.10">
    <property type="entry name" value="Actin, Chain A, domain 4"/>
    <property type="match status" value="1"/>
</dbReference>
<dbReference type="GO" id="GO:0005524">
    <property type="term" value="F:ATP binding"/>
    <property type="evidence" value="ECO:0007669"/>
    <property type="project" value="UniProtKB-KW"/>
</dbReference>
<keyword evidence="2" id="KW-0067">ATP-binding</keyword>
<evidence type="ECO:0000313" key="4">
    <source>
        <dbReference type="Proteomes" id="UP000447355"/>
    </source>
</evidence>
<dbReference type="EMBL" id="WWCX01000002">
    <property type="protein sequence ID" value="MYM93085.1"/>
    <property type="molecule type" value="Genomic_DNA"/>
</dbReference>
<dbReference type="AlphaFoldDB" id="A0A845GI61"/>
<reference evidence="3" key="1">
    <citation type="submission" date="2019-12" db="EMBL/GenBank/DDBJ databases">
        <title>Novel species isolated from a subtropical stream in China.</title>
        <authorList>
            <person name="Lu H."/>
        </authorList>
    </citation>
    <scope>NUCLEOTIDE SEQUENCE [LARGE SCALE GENOMIC DNA]</scope>
    <source>
        <strain evidence="3">FT81W</strain>
    </source>
</reference>
<name>A0A845GI61_9BURK</name>
<evidence type="ECO:0000256" key="2">
    <source>
        <dbReference type="ARBA" id="ARBA00022840"/>
    </source>
</evidence>
<dbReference type="Pfam" id="PF00012">
    <property type="entry name" value="HSP70"/>
    <property type="match status" value="1"/>
</dbReference>
<proteinExistence type="predicted"/>
<dbReference type="SUPFAM" id="SSF53067">
    <property type="entry name" value="Actin-like ATPase domain"/>
    <property type="match status" value="2"/>
</dbReference>
<keyword evidence="1" id="KW-0547">Nucleotide-binding</keyword>